<dbReference type="PANTHER" id="PTHR43702:SF11">
    <property type="entry name" value="L-FUCOSE-PROTON SYMPORTER"/>
    <property type="match status" value="1"/>
</dbReference>
<dbReference type="STRING" id="1239962.C943_01928"/>
<dbReference type="InParanoid" id="M7XT15"/>
<dbReference type="NCBIfam" id="TIGR00885">
    <property type="entry name" value="fucP"/>
    <property type="match status" value="1"/>
</dbReference>
<dbReference type="AlphaFoldDB" id="M7XT15"/>
<proteinExistence type="predicted"/>
<feature type="transmembrane region" description="Helical" evidence="6">
    <location>
        <begin position="338"/>
        <end position="359"/>
    </location>
</feature>
<gene>
    <name evidence="7" type="ORF">C943_01928</name>
</gene>
<dbReference type="EMBL" id="AMZY02000018">
    <property type="protein sequence ID" value="EMS31657.1"/>
    <property type="molecule type" value="Genomic_DNA"/>
</dbReference>
<feature type="transmembrane region" description="Helical" evidence="6">
    <location>
        <begin position="105"/>
        <end position="122"/>
    </location>
</feature>
<sequence length="431" mass="47130">MTQKPALVPSNLLLPFILITSLFALWGFANDITNPMVAAFKRVLELNNVQASLVQMAFYGGYFTMALPAALFIKKYSYKTGVLIGMGLYAFGAILFFPAAAWESYAFFLLALYILTFGLAFLETTANPYILSMGPAETATQRLNLAQAFNPMGALAGLFVAKEFILNALQSNATDTAGNVIFPSLDESAKAIIRTNDLMVIRDPYVMLGLVVIGLGIVIGIAKMPENKSNNGSLDFWPSMKRLFRKPQFVEGAVAQMFYVGAQIMVWTYIYQYAEVLGIDNASAVNYAYTALILFLVGRWICTFLLRYLKSAKLLLYFSILAGLFTLGAIFLPGMPGLYSLVGISFAMSLMFPTIYGIALEDLGEDAKYAAAFLVMAIVGGAIMPTLQGIILDIGGTGYADTLILGVPEVNFSFILPFFCFVVVGLFAWRR</sequence>
<evidence type="ECO:0000256" key="2">
    <source>
        <dbReference type="ARBA" id="ARBA00022475"/>
    </source>
</evidence>
<dbReference type="PANTHER" id="PTHR43702">
    <property type="entry name" value="L-FUCOSE-PROTON SYMPORTER"/>
    <property type="match status" value="1"/>
</dbReference>
<evidence type="ECO:0000256" key="3">
    <source>
        <dbReference type="ARBA" id="ARBA00022692"/>
    </source>
</evidence>
<evidence type="ECO:0000256" key="6">
    <source>
        <dbReference type="SAM" id="Phobius"/>
    </source>
</evidence>
<dbReference type="eggNOG" id="COG0738">
    <property type="taxonomic scope" value="Bacteria"/>
</dbReference>
<dbReference type="InterPro" id="IPR050375">
    <property type="entry name" value="MFS_TsgA-like"/>
</dbReference>
<organism evidence="7 8">
    <name type="scientific">Mariniradius saccharolyticus AK6</name>
    <dbReference type="NCBI Taxonomy" id="1239962"/>
    <lineage>
        <taxon>Bacteria</taxon>
        <taxon>Pseudomonadati</taxon>
        <taxon>Bacteroidota</taxon>
        <taxon>Cytophagia</taxon>
        <taxon>Cytophagales</taxon>
        <taxon>Cyclobacteriaceae</taxon>
        <taxon>Mariniradius</taxon>
    </lineage>
</organism>
<feature type="transmembrane region" description="Helical" evidence="6">
    <location>
        <begin position="80"/>
        <end position="99"/>
    </location>
</feature>
<dbReference type="Proteomes" id="UP000010953">
    <property type="component" value="Unassembled WGS sequence"/>
</dbReference>
<dbReference type="InterPro" id="IPR036259">
    <property type="entry name" value="MFS_trans_sf"/>
</dbReference>
<dbReference type="Pfam" id="PF07690">
    <property type="entry name" value="MFS_1"/>
    <property type="match status" value="1"/>
</dbReference>
<comment type="caution">
    <text evidence="7">The sequence shown here is derived from an EMBL/GenBank/DDBJ whole genome shotgun (WGS) entry which is preliminary data.</text>
</comment>
<feature type="transmembrane region" description="Helical" evidence="6">
    <location>
        <begin position="12"/>
        <end position="29"/>
    </location>
</feature>
<name>M7XT15_9BACT</name>
<evidence type="ECO:0000256" key="5">
    <source>
        <dbReference type="ARBA" id="ARBA00023136"/>
    </source>
</evidence>
<dbReference type="RefSeq" id="WP_008630340.1">
    <property type="nucleotide sequence ID" value="NZ_AMZY02000018.1"/>
</dbReference>
<feature type="transmembrane region" description="Helical" evidence="6">
    <location>
        <begin position="143"/>
        <end position="161"/>
    </location>
</feature>
<evidence type="ECO:0000313" key="8">
    <source>
        <dbReference type="Proteomes" id="UP000010953"/>
    </source>
</evidence>
<dbReference type="FunCoup" id="M7XT15">
    <property type="interactions" value="73"/>
</dbReference>
<dbReference type="InterPro" id="IPR011701">
    <property type="entry name" value="MFS"/>
</dbReference>
<keyword evidence="3 6" id="KW-0812">Transmembrane</keyword>
<dbReference type="GO" id="GO:0005886">
    <property type="term" value="C:plasma membrane"/>
    <property type="evidence" value="ECO:0007669"/>
    <property type="project" value="UniProtKB-SubCell"/>
</dbReference>
<dbReference type="GO" id="GO:0015535">
    <property type="term" value="F:fucose:proton symporter activity"/>
    <property type="evidence" value="ECO:0007669"/>
    <property type="project" value="InterPro"/>
</dbReference>
<keyword evidence="5 6" id="KW-0472">Membrane</keyword>
<keyword evidence="4 6" id="KW-1133">Transmembrane helix</keyword>
<comment type="subcellular location">
    <subcellularLocation>
        <location evidence="1">Cell inner membrane</location>
        <topology evidence="1">Multi-pass membrane protein</topology>
    </subcellularLocation>
</comment>
<evidence type="ECO:0000256" key="1">
    <source>
        <dbReference type="ARBA" id="ARBA00004429"/>
    </source>
</evidence>
<dbReference type="InterPro" id="IPR005275">
    <property type="entry name" value="Lfuc_symporter_FucP"/>
</dbReference>
<dbReference type="Gene3D" id="1.20.1250.20">
    <property type="entry name" value="MFS general substrate transporter like domains"/>
    <property type="match status" value="2"/>
</dbReference>
<reference evidence="7" key="1">
    <citation type="submission" date="2013-01" db="EMBL/GenBank/DDBJ databases">
        <title>Genome assembly of Mariniradius saccharolyticus AK6.</title>
        <authorList>
            <person name="Vaidya B."/>
            <person name="Khatri I."/>
            <person name="Tanuku N.R.S."/>
            <person name="Subramanian S."/>
            <person name="Pinnaka A."/>
        </authorList>
    </citation>
    <scope>NUCLEOTIDE SEQUENCE [LARGE SCALE GENOMIC DNA]</scope>
    <source>
        <strain evidence="7">AK6</strain>
    </source>
</reference>
<feature type="transmembrane region" description="Helical" evidence="6">
    <location>
        <begin position="284"/>
        <end position="302"/>
    </location>
</feature>
<feature type="transmembrane region" description="Helical" evidence="6">
    <location>
        <begin position="314"/>
        <end position="332"/>
    </location>
</feature>
<feature type="transmembrane region" description="Helical" evidence="6">
    <location>
        <begin position="49"/>
        <end position="73"/>
    </location>
</feature>
<keyword evidence="8" id="KW-1185">Reference proteome</keyword>
<dbReference type="CDD" id="cd17394">
    <property type="entry name" value="MFS_FucP_like"/>
    <property type="match status" value="1"/>
</dbReference>
<dbReference type="SUPFAM" id="SSF103473">
    <property type="entry name" value="MFS general substrate transporter"/>
    <property type="match status" value="1"/>
</dbReference>
<dbReference type="OrthoDB" id="9795150at2"/>
<evidence type="ECO:0000313" key="7">
    <source>
        <dbReference type="EMBL" id="EMS31657.1"/>
    </source>
</evidence>
<feature type="transmembrane region" description="Helical" evidence="6">
    <location>
        <begin position="371"/>
        <end position="392"/>
    </location>
</feature>
<keyword evidence="2" id="KW-1003">Cell membrane</keyword>
<evidence type="ECO:0000256" key="4">
    <source>
        <dbReference type="ARBA" id="ARBA00022989"/>
    </source>
</evidence>
<feature type="transmembrane region" description="Helical" evidence="6">
    <location>
        <begin position="249"/>
        <end position="272"/>
    </location>
</feature>
<feature type="transmembrane region" description="Helical" evidence="6">
    <location>
        <begin position="205"/>
        <end position="222"/>
    </location>
</feature>
<protein>
    <submittedName>
        <fullName evidence="7">Fucose permease</fullName>
    </submittedName>
</protein>
<accession>M7XT15</accession>
<feature type="transmembrane region" description="Helical" evidence="6">
    <location>
        <begin position="412"/>
        <end position="429"/>
    </location>
</feature>